<gene>
    <name evidence="1" type="ORF">TUM3794_13500</name>
</gene>
<name>A0ABQ4NYD6_SHECO</name>
<dbReference type="PROSITE" id="PS51257">
    <property type="entry name" value="PROKAR_LIPOPROTEIN"/>
    <property type="match status" value="1"/>
</dbReference>
<sequence>MVLRPLVLSAALTFGLSGCIINVNGAGMESFDYHRTSALSLDASGLNGLEAETGSGALTIEGVEGLTQITLEANIYGYDGVEPELTLMRDGDQAKLVANFDSFYRVSFNGSSPYIDIVMKVPASMMLDIEDGSGSIDIKGVDANMIIKDGSGSIDIDGGKNVVIDDGSGSIVLANVDGNINLDDGSGSIEVSKVKGDVVINDGSGAMTVVDIAGKVTIDDGSGGIEVSNTQGLNIIEAGSGDLSFNNINGPVSMN</sequence>
<evidence type="ECO:0000313" key="2">
    <source>
        <dbReference type="Proteomes" id="UP000773469"/>
    </source>
</evidence>
<comment type="caution">
    <text evidence="1">The sequence shown here is derived from an EMBL/GenBank/DDBJ whole genome shotgun (WGS) entry which is preliminary data.</text>
</comment>
<proteinExistence type="predicted"/>
<evidence type="ECO:0008006" key="3">
    <source>
        <dbReference type="Google" id="ProtNLM"/>
    </source>
</evidence>
<accession>A0ABQ4NYD6</accession>
<evidence type="ECO:0000313" key="1">
    <source>
        <dbReference type="EMBL" id="GIU39227.1"/>
    </source>
</evidence>
<dbReference type="EMBL" id="BPEU01000008">
    <property type="protein sequence ID" value="GIU39227.1"/>
    <property type="molecule type" value="Genomic_DNA"/>
</dbReference>
<dbReference type="Proteomes" id="UP000773469">
    <property type="component" value="Unassembled WGS sequence"/>
</dbReference>
<organism evidence="1 2">
    <name type="scientific">Shewanella colwelliana</name>
    <name type="common">Alteromonas colwelliana</name>
    <dbReference type="NCBI Taxonomy" id="23"/>
    <lineage>
        <taxon>Bacteria</taxon>
        <taxon>Pseudomonadati</taxon>
        <taxon>Pseudomonadota</taxon>
        <taxon>Gammaproteobacteria</taxon>
        <taxon>Alteromonadales</taxon>
        <taxon>Shewanellaceae</taxon>
        <taxon>Shewanella</taxon>
    </lineage>
</organism>
<protein>
    <recommendedName>
        <fullName evidence="3">Lipoprotein</fullName>
    </recommendedName>
</protein>
<reference evidence="1 2" key="1">
    <citation type="submission" date="2021-05" db="EMBL/GenBank/DDBJ databases">
        <title>Molecular characterization for Shewanella algae harboring chromosomal blaOXA-55-like strains isolated from clinical and environment sample.</title>
        <authorList>
            <person name="Ohama Y."/>
            <person name="Aoki K."/>
            <person name="Harada S."/>
            <person name="Moriya K."/>
            <person name="Ishii Y."/>
            <person name="Tateda K."/>
        </authorList>
    </citation>
    <scope>NUCLEOTIDE SEQUENCE [LARGE SCALE GENOMIC DNA]</scope>
    <source>
        <strain evidence="1 2">MBTL60-118</strain>
    </source>
</reference>
<dbReference type="RefSeq" id="WP_220756631.1">
    <property type="nucleotide sequence ID" value="NZ_BPEU01000008.1"/>
</dbReference>
<keyword evidence="2" id="KW-1185">Reference proteome</keyword>